<dbReference type="Pfam" id="PF00498">
    <property type="entry name" value="FHA"/>
    <property type="match status" value="1"/>
</dbReference>
<dbReference type="PANTHER" id="PTHR23308">
    <property type="entry name" value="NUCLEAR INHIBITOR OF PROTEIN PHOSPHATASE-1"/>
    <property type="match status" value="1"/>
</dbReference>
<dbReference type="AlphaFoldDB" id="A0ABD1I1N0"/>
<feature type="region of interest" description="Disordered" evidence="1">
    <location>
        <begin position="179"/>
        <end position="217"/>
    </location>
</feature>
<comment type="caution">
    <text evidence="3">The sequence shown here is derived from an EMBL/GenBank/DDBJ whole genome shotgun (WGS) entry which is preliminary data.</text>
</comment>
<evidence type="ECO:0000256" key="1">
    <source>
        <dbReference type="SAM" id="MobiDB-lite"/>
    </source>
</evidence>
<name>A0ABD1I1N0_SALDI</name>
<protein>
    <submittedName>
        <fullName evidence="3">FHA domain-containing protein-like protein</fullName>
    </submittedName>
</protein>
<feature type="region of interest" description="Disordered" evidence="1">
    <location>
        <begin position="296"/>
        <end position="325"/>
    </location>
</feature>
<sequence>MPPRRSAAASAAAGGGGQGLTLKLIVEKGPLSGTTREFKPGTAVKIGRLVRGNTLAIKDSGISSKHLLIQSEEAAEPEGRRWTVSDLDSSNGSILNGARLEPSEAAALSHGDVIKIGEETSIRVEIFCGEDNEVVSEVRRNTRRRVREQAVDLWVIDESAELGLQNNVDEDRIEVEVNQGRNANTRTTRNSARSKNLAQGLNVEEDKGVSTRRTRNSARIGNLAKDLNAEEDNDLGPSGINGSRGVITRGKRSSNQEDNVEETVIDLSVIEGKKATRGRGRGRGRKKLIVETICEETENEEANRESEEKKKRSDIAADEPRNSGMEECVAAGATTSKGKMVADLNKMTLGEWLDFVAVYEPQQIIAETEEMLAEMRRKAERCHEFMLQQKKAQGLNASSR</sequence>
<dbReference type="SUPFAM" id="SSF49879">
    <property type="entry name" value="SMAD/FHA domain"/>
    <property type="match status" value="1"/>
</dbReference>
<dbReference type="InterPro" id="IPR050923">
    <property type="entry name" value="Cell_Proc_Reg/RNA_Proc"/>
</dbReference>
<feature type="compositionally biased region" description="Basic and acidic residues" evidence="1">
    <location>
        <begin position="301"/>
        <end position="321"/>
    </location>
</feature>
<accession>A0ABD1I1N0</accession>
<dbReference type="InterPro" id="IPR008984">
    <property type="entry name" value="SMAD_FHA_dom_sf"/>
</dbReference>
<dbReference type="InterPro" id="IPR000253">
    <property type="entry name" value="FHA_dom"/>
</dbReference>
<evidence type="ECO:0000313" key="4">
    <source>
        <dbReference type="Proteomes" id="UP001567538"/>
    </source>
</evidence>
<dbReference type="PROSITE" id="PS50006">
    <property type="entry name" value="FHA_DOMAIN"/>
    <property type="match status" value="1"/>
</dbReference>
<organism evidence="3 4">
    <name type="scientific">Salvia divinorum</name>
    <name type="common">Maria pastora</name>
    <name type="synonym">Diviner's sage</name>
    <dbReference type="NCBI Taxonomy" id="28513"/>
    <lineage>
        <taxon>Eukaryota</taxon>
        <taxon>Viridiplantae</taxon>
        <taxon>Streptophyta</taxon>
        <taxon>Embryophyta</taxon>
        <taxon>Tracheophyta</taxon>
        <taxon>Spermatophyta</taxon>
        <taxon>Magnoliopsida</taxon>
        <taxon>eudicotyledons</taxon>
        <taxon>Gunneridae</taxon>
        <taxon>Pentapetalae</taxon>
        <taxon>asterids</taxon>
        <taxon>lamiids</taxon>
        <taxon>Lamiales</taxon>
        <taxon>Lamiaceae</taxon>
        <taxon>Nepetoideae</taxon>
        <taxon>Mentheae</taxon>
        <taxon>Salviinae</taxon>
        <taxon>Salvia</taxon>
        <taxon>Salvia subgen. Calosphace</taxon>
    </lineage>
</organism>
<proteinExistence type="predicted"/>
<dbReference type="Gene3D" id="2.60.200.20">
    <property type="match status" value="1"/>
</dbReference>
<feature type="region of interest" description="Disordered" evidence="1">
    <location>
        <begin position="229"/>
        <end position="259"/>
    </location>
</feature>
<dbReference type="EMBL" id="JBEAFC010000003">
    <property type="protein sequence ID" value="KAL1561753.1"/>
    <property type="molecule type" value="Genomic_DNA"/>
</dbReference>
<gene>
    <name evidence="3" type="ORF">AAHA92_04418</name>
</gene>
<keyword evidence="4" id="KW-1185">Reference proteome</keyword>
<reference evidence="3 4" key="1">
    <citation type="submission" date="2024-06" db="EMBL/GenBank/DDBJ databases">
        <title>A chromosome level genome sequence of Diviner's sage (Salvia divinorum).</title>
        <authorList>
            <person name="Ford S.A."/>
            <person name="Ro D.-K."/>
            <person name="Ness R.W."/>
            <person name="Phillips M.A."/>
        </authorList>
    </citation>
    <scope>NUCLEOTIDE SEQUENCE [LARGE SCALE GENOMIC DNA]</scope>
    <source>
        <strain evidence="3">SAF-2024a</strain>
        <tissue evidence="3">Leaf</tissue>
    </source>
</reference>
<dbReference type="Proteomes" id="UP001567538">
    <property type="component" value="Unassembled WGS sequence"/>
</dbReference>
<feature type="domain" description="FHA" evidence="2">
    <location>
        <begin position="44"/>
        <end position="100"/>
    </location>
</feature>
<feature type="compositionally biased region" description="Polar residues" evidence="1">
    <location>
        <begin position="179"/>
        <end position="199"/>
    </location>
</feature>
<evidence type="ECO:0000259" key="2">
    <source>
        <dbReference type="PROSITE" id="PS50006"/>
    </source>
</evidence>
<dbReference type="SMART" id="SM00240">
    <property type="entry name" value="FHA"/>
    <property type="match status" value="1"/>
</dbReference>
<evidence type="ECO:0000313" key="3">
    <source>
        <dbReference type="EMBL" id="KAL1561753.1"/>
    </source>
</evidence>